<dbReference type="PANTHER" id="PTHR46957:SF3">
    <property type="entry name" value="CYTOKINE RECEPTOR"/>
    <property type="match status" value="1"/>
</dbReference>
<keyword evidence="4" id="KW-1185">Reference proteome</keyword>
<accession>A0ABD2Q569</accession>
<reference evidence="3 4" key="1">
    <citation type="submission" date="2024-11" db="EMBL/GenBank/DDBJ databases">
        <title>Adaptive evolution of stress response genes in parasites aligns with host niche diversity.</title>
        <authorList>
            <person name="Hahn C."/>
            <person name="Resl P."/>
        </authorList>
    </citation>
    <scope>NUCLEOTIDE SEQUENCE [LARGE SCALE GENOMIC DNA]</scope>
    <source>
        <strain evidence="3">EGGRZ-B1_66</strain>
        <tissue evidence="3">Body</tissue>
    </source>
</reference>
<dbReference type="PROSITE" id="PS50853">
    <property type="entry name" value="FN3"/>
    <property type="match status" value="2"/>
</dbReference>
<dbReference type="GO" id="GO:0016020">
    <property type="term" value="C:membrane"/>
    <property type="evidence" value="ECO:0007669"/>
    <property type="project" value="UniProtKB-SubCell"/>
</dbReference>
<dbReference type="Pfam" id="PF00041">
    <property type="entry name" value="fn3"/>
    <property type="match status" value="2"/>
</dbReference>
<evidence type="ECO:0000259" key="1">
    <source>
        <dbReference type="PROSITE" id="PS50835"/>
    </source>
</evidence>
<protein>
    <submittedName>
        <fullName evidence="3">Uncharacterized protein</fullName>
    </submittedName>
</protein>
<dbReference type="InterPro" id="IPR050713">
    <property type="entry name" value="RTP_Phos/Ushers"/>
</dbReference>
<dbReference type="PROSITE" id="PS50835">
    <property type="entry name" value="IG_LIKE"/>
    <property type="match status" value="1"/>
</dbReference>
<dbReference type="SMART" id="SM00060">
    <property type="entry name" value="FN3"/>
    <property type="match status" value="5"/>
</dbReference>
<dbReference type="SUPFAM" id="SSF48726">
    <property type="entry name" value="Immunoglobulin"/>
    <property type="match status" value="1"/>
</dbReference>
<dbReference type="SUPFAM" id="SSF49265">
    <property type="entry name" value="Fibronectin type III"/>
    <property type="match status" value="3"/>
</dbReference>
<gene>
    <name evidence="3" type="ORF">Ciccas_006848</name>
</gene>
<dbReference type="PANTHER" id="PTHR46957">
    <property type="entry name" value="CYTOKINE RECEPTOR"/>
    <property type="match status" value="1"/>
</dbReference>
<feature type="domain" description="Ig-like" evidence="1">
    <location>
        <begin position="677"/>
        <end position="766"/>
    </location>
</feature>
<organism evidence="3 4">
    <name type="scientific">Cichlidogyrus casuarinus</name>
    <dbReference type="NCBI Taxonomy" id="1844966"/>
    <lineage>
        <taxon>Eukaryota</taxon>
        <taxon>Metazoa</taxon>
        <taxon>Spiralia</taxon>
        <taxon>Lophotrochozoa</taxon>
        <taxon>Platyhelminthes</taxon>
        <taxon>Monogenea</taxon>
        <taxon>Monopisthocotylea</taxon>
        <taxon>Dactylogyridea</taxon>
        <taxon>Ancyrocephalidae</taxon>
        <taxon>Cichlidogyrus</taxon>
    </lineage>
</organism>
<sequence length="1002" mass="112265">MCVCIAVEAKEEPQQLSKLSDEQKRRIRQLENGTLLLNRVQEADPRKYLCFIKPSVEAQSNLNNVSSTLNLDVKIPAQVTAPEGVETRHRHAEFNVTCNVRGEREKREVAWQFRKPTWDDWAILAPESHSFASLCSLLPLEQSFSDVSCKSSRLHDRRRPTEQLTQFTVVSQVKRCHVHFFTELSQKEFELKLEILYAGDEHIGEYRCVSRNVYNAPAMPGDIRLGDSDNGPRWTAKSFNLSVVGPPSYPRVNETRTSTDANSIHFWWAPPLDNGHLPILRYIVSYNENSDAKSMVTVEIDKDSVSHQITDLWPFTHYTFTIRAINSAGPGEKYTFYATTDQTKPAKGVEDLACRTTAFDSIEVSWTPVPKRMAHGPIQRHWICWKHVSSVVDKDQMQVAWPSDLSEEQMQSSGSKLSRFDDVLCLTTSNQTTMLTLPGLDAFTYYAVRVIAQNPQVPTGAPTDLGCFRRADTSLEMRWNAPEKRSLNGVLRGYQLFYHPVHDSLLSNESSITLAANHELNYLTPDTNYSISVFVLNDRGRGPASKAAYCRTSIAQSSPPRSAKAVPFHDEAGTSSCVLTSWLPPEQPNGPLEGYYLQLVDSSEFSLDLLSRLRGEPVLDAALSHRLETLSYPRRFKGATVRSLFGYETWKICDLDRSKSYRLIIRAFRSPHQTSFPAVSSEFSLSSSDKIVSVGSANKVRIGTSLLLDCQTTGSVIATWASRPQSILAGSDYEILANNSLYIASAGIAHTGDYDCQIDDTSERVTYSIQVQNPFSIPPKILGLVSGRDSMQVSWAVADAQSDLLSQFELRWTDQAHSETNSVSLMASDRSYLIDRLKCGSSYSIELVVSGREGLHAYTQFERRTLGEKPMLRGLEPETSLVFVPAHASSFALFNLSGLIRGRECPPSEYQLQIRTPEGRSVIATPGRVKREAFSQLVFQEVFTPDDLISIDSTRPLQRFYKNVSNLHAASHYQYELTAKNAAGSFSNEGSFRTNIPTNPSE</sequence>
<name>A0ABD2Q569_9PLAT</name>
<comment type="caution">
    <text evidence="3">The sequence shown here is derived from an EMBL/GenBank/DDBJ whole genome shotgun (WGS) entry which is preliminary data.</text>
</comment>
<feature type="domain" description="Fibronectin type-III" evidence="2">
    <location>
        <begin position="461"/>
        <end position="555"/>
    </location>
</feature>
<evidence type="ECO:0000259" key="2">
    <source>
        <dbReference type="PROSITE" id="PS50853"/>
    </source>
</evidence>
<dbReference type="Proteomes" id="UP001626550">
    <property type="component" value="Unassembled WGS sequence"/>
</dbReference>
<dbReference type="Gene3D" id="2.60.40.10">
    <property type="entry name" value="Immunoglobulins"/>
    <property type="match status" value="5"/>
</dbReference>
<dbReference type="AlphaFoldDB" id="A0ABD2Q569"/>
<dbReference type="CDD" id="cd00063">
    <property type="entry name" value="FN3"/>
    <property type="match status" value="2"/>
</dbReference>
<dbReference type="InterPro" id="IPR013783">
    <property type="entry name" value="Ig-like_fold"/>
</dbReference>
<dbReference type="InterPro" id="IPR003961">
    <property type="entry name" value="FN3_dom"/>
</dbReference>
<proteinExistence type="predicted"/>
<evidence type="ECO:0000313" key="4">
    <source>
        <dbReference type="Proteomes" id="UP001626550"/>
    </source>
</evidence>
<dbReference type="InterPro" id="IPR036179">
    <property type="entry name" value="Ig-like_dom_sf"/>
</dbReference>
<evidence type="ECO:0000313" key="3">
    <source>
        <dbReference type="EMBL" id="KAL3314533.1"/>
    </source>
</evidence>
<dbReference type="InterPro" id="IPR036116">
    <property type="entry name" value="FN3_sf"/>
</dbReference>
<dbReference type="InterPro" id="IPR007110">
    <property type="entry name" value="Ig-like_dom"/>
</dbReference>
<dbReference type="EMBL" id="JBJKFK010000969">
    <property type="protein sequence ID" value="KAL3314533.1"/>
    <property type="molecule type" value="Genomic_DNA"/>
</dbReference>
<feature type="domain" description="Fibronectin type-III" evidence="2">
    <location>
        <begin position="246"/>
        <end position="346"/>
    </location>
</feature>